<evidence type="ECO:0000313" key="3">
    <source>
        <dbReference type="Proteomes" id="UP000285864"/>
    </source>
</evidence>
<keyword evidence="3" id="KW-1185">Reference proteome</keyword>
<dbReference type="InterPro" id="IPR025665">
    <property type="entry name" value="Beta-barrel_OMP_2"/>
</dbReference>
<dbReference type="Proteomes" id="UP000285864">
    <property type="component" value="Unassembled WGS sequence"/>
</dbReference>
<dbReference type="RefSeq" id="WP_118484500.1">
    <property type="nucleotide sequence ID" value="NZ_CALUHW010000020.1"/>
</dbReference>
<feature type="domain" description="Outer membrane protein beta-barrel" evidence="1">
    <location>
        <begin position="19"/>
        <end position="193"/>
    </location>
</feature>
<comment type="caution">
    <text evidence="2">The sequence shown here is derived from an EMBL/GenBank/DDBJ whole genome shotgun (WGS) entry which is preliminary data.</text>
</comment>
<dbReference type="AlphaFoldDB" id="A0A412GLK0"/>
<sequence length="224" mass="25198">MKRLFLFIALFATVWEMKAQSIGDPFRWETTLGLNVSDLGGLGSRTGFHIGARFEIPIFAMNEKTYINAGTILSLKGCSQDHRILGSIKTNPYYLDIPIHFGYRHSITRKVSVFAEAGPYFSIGLFGKHKIEQISATADGGSDPNIVKEDYTENVFGSNGLKRFDFGLGFRIGAELQKRYSVSLGYDWGLIDEYTSDTDKNNTSIYETPTLRNRNLTISLSYKF</sequence>
<reference evidence="2 3" key="1">
    <citation type="submission" date="2018-08" db="EMBL/GenBank/DDBJ databases">
        <title>A genome reference for cultivated species of the human gut microbiota.</title>
        <authorList>
            <person name="Zou Y."/>
            <person name="Xue W."/>
            <person name="Luo G."/>
        </authorList>
    </citation>
    <scope>NUCLEOTIDE SEQUENCE [LARGE SCALE GENOMIC DNA]</scope>
    <source>
        <strain evidence="2 3">AF24-2</strain>
    </source>
</reference>
<organism evidence="2 3">
    <name type="scientific">Phocaeicola coprocola</name>
    <dbReference type="NCBI Taxonomy" id="310298"/>
    <lineage>
        <taxon>Bacteria</taxon>
        <taxon>Pseudomonadati</taxon>
        <taxon>Bacteroidota</taxon>
        <taxon>Bacteroidia</taxon>
        <taxon>Bacteroidales</taxon>
        <taxon>Bacteroidaceae</taxon>
        <taxon>Phocaeicola</taxon>
    </lineage>
</organism>
<accession>A0A412GLK0</accession>
<evidence type="ECO:0000259" key="1">
    <source>
        <dbReference type="Pfam" id="PF13568"/>
    </source>
</evidence>
<dbReference type="Pfam" id="PF13568">
    <property type="entry name" value="OMP_b-brl_2"/>
    <property type="match status" value="1"/>
</dbReference>
<dbReference type="EMBL" id="QRUU01000035">
    <property type="protein sequence ID" value="RGR95633.1"/>
    <property type="molecule type" value="Genomic_DNA"/>
</dbReference>
<evidence type="ECO:0000313" key="2">
    <source>
        <dbReference type="EMBL" id="RGR95633.1"/>
    </source>
</evidence>
<name>A0A412GLK0_9BACT</name>
<gene>
    <name evidence="2" type="ORF">DWY20_08825</name>
</gene>
<proteinExistence type="predicted"/>
<protein>
    <submittedName>
        <fullName evidence="2">PorT family protein</fullName>
    </submittedName>
</protein>